<proteinExistence type="predicted"/>
<evidence type="ECO:0000256" key="1">
    <source>
        <dbReference type="SAM" id="Phobius"/>
    </source>
</evidence>
<dbReference type="EMBL" id="MVHZ01000007">
    <property type="protein sequence ID" value="ORB01359.1"/>
    <property type="molecule type" value="Genomic_DNA"/>
</dbReference>
<keyword evidence="1" id="KW-0812">Transmembrane</keyword>
<keyword evidence="1" id="KW-0472">Membrane</keyword>
<evidence type="ECO:0000259" key="2">
    <source>
        <dbReference type="Pfam" id="PF21946"/>
    </source>
</evidence>
<keyword evidence="4" id="KW-1185">Reference proteome</keyword>
<dbReference type="AlphaFoldDB" id="A0AA91RMD2"/>
<evidence type="ECO:0000313" key="3">
    <source>
        <dbReference type="EMBL" id="ORB01359.1"/>
    </source>
</evidence>
<feature type="transmembrane region" description="Helical" evidence="1">
    <location>
        <begin position="215"/>
        <end position="236"/>
    </location>
</feature>
<dbReference type="Proteomes" id="UP000192320">
    <property type="component" value="Unassembled WGS sequence"/>
</dbReference>
<comment type="caution">
    <text evidence="3">The sequence shown here is derived from an EMBL/GenBank/DDBJ whole genome shotgun (WGS) entry which is preliminary data.</text>
</comment>
<keyword evidence="1" id="KW-1133">Transmembrane helix</keyword>
<sequence length="252" mass="27155">MHLRRSLWPVRGLARGPVAEPVSRRVGRLHGYRRMVAVLALLLVTAPLAGCVRIRATITVSPNDQVSGQVIVAAKPRNDNDTGPKLSADLPFPQKVAVSNYSRDGYVGSQAVFSDLTFAELPQLAEMHRDAAGVDLSLRRAGNLVILEGRVDLTTLNDPESDVELSVSFPGEVTSTNGERIGADTVRWRLKPGVVSTMNAQARYTDPSTRAFAHAALWLILSTFAAAGAVAALAWYGRDRSPRFSTPDDNAG</sequence>
<accession>A0AA91RMD2</accession>
<dbReference type="InterPro" id="IPR053807">
    <property type="entry name" value="LppM"/>
</dbReference>
<protein>
    <submittedName>
        <fullName evidence="3">DUF3153 domain-containing protein</fullName>
    </submittedName>
</protein>
<reference evidence="3 4" key="1">
    <citation type="submission" date="2017-02" db="EMBL/GenBank/DDBJ databases">
        <title>The new phylogeny of genus Mycobacterium.</title>
        <authorList>
            <person name="Tortoli E."/>
            <person name="Trovato A."/>
            <person name="Cirillo D.M."/>
        </authorList>
    </citation>
    <scope>NUCLEOTIDE SEQUENCE [LARGE SCALE GENOMIC DNA]</scope>
    <source>
        <strain evidence="3 4">DSM 45633</strain>
    </source>
</reference>
<evidence type="ECO:0000313" key="4">
    <source>
        <dbReference type="Proteomes" id="UP000192320"/>
    </source>
</evidence>
<organism evidence="3 4">
    <name type="scientific">Mycolicibacter minnesotensis</name>
    <dbReference type="NCBI Taxonomy" id="1118379"/>
    <lineage>
        <taxon>Bacteria</taxon>
        <taxon>Bacillati</taxon>
        <taxon>Actinomycetota</taxon>
        <taxon>Actinomycetes</taxon>
        <taxon>Mycobacteriales</taxon>
        <taxon>Mycobacteriaceae</taxon>
        <taxon>Mycolicibacter</taxon>
    </lineage>
</organism>
<gene>
    <name evidence="3" type="ORF">BST33_09295</name>
</gene>
<dbReference type="Pfam" id="PF21946">
    <property type="entry name" value="LppM"/>
    <property type="match status" value="1"/>
</dbReference>
<feature type="domain" description="LppM" evidence="2">
    <location>
        <begin position="53"/>
        <end position="204"/>
    </location>
</feature>
<name>A0AA91RMD2_9MYCO</name>